<dbReference type="GO" id="GO:0006310">
    <property type="term" value="P:DNA recombination"/>
    <property type="evidence" value="ECO:0007669"/>
    <property type="project" value="UniProtKB-KW"/>
</dbReference>
<evidence type="ECO:0000256" key="6">
    <source>
        <dbReference type="ARBA" id="ARBA00022737"/>
    </source>
</evidence>
<dbReference type="Pfam" id="PF04679">
    <property type="entry name" value="DNA_ligase_A_C"/>
    <property type="match status" value="1"/>
</dbReference>
<dbReference type="InterPro" id="IPR012310">
    <property type="entry name" value="DNA_ligase_ATP-dep_cent"/>
</dbReference>
<dbReference type="InterPro" id="IPR036420">
    <property type="entry name" value="BRCT_dom_sf"/>
</dbReference>
<reference evidence="18 19" key="1">
    <citation type="submission" date="2010-05" db="EMBL/GenBank/DDBJ databases">
        <title>The Genome Sequence of Thecamonas trahens ATCC 50062.</title>
        <authorList>
            <consortium name="The Broad Institute Genome Sequencing Platform"/>
            <person name="Russ C."/>
            <person name="Cuomo C."/>
            <person name="Shea T."/>
            <person name="Young S.K."/>
            <person name="Zeng Q."/>
            <person name="Koehrsen M."/>
            <person name="Haas B."/>
            <person name="Borodovsky M."/>
            <person name="Guigo R."/>
            <person name="Alvarado L."/>
            <person name="Berlin A."/>
            <person name="Bochicchio J."/>
            <person name="Borenstein D."/>
            <person name="Chapman S."/>
            <person name="Chen Z."/>
            <person name="Freedman E."/>
            <person name="Gellesch M."/>
            <person name="Goldberg J."/>
            <person name="Griggs A."/>
            <person name="Gujja S."/>
            <person name="Heilman E."/>
            <person name="Heiman D."/>
            <person name="Hepburn T."/>
            <person name="Howarth C."/>
            <person name="Jen D."/>
            <person name="Larson L."/>
            <person name="Mehta T."/>
            <person name="Park D."/>
            <person name="Pearson M."/>
            <person name="Roberts A."/>
            <person name="Saif S."/>
            <person name="Shenoy N."/>
            <person name="Sisk P."/>
            <person name="Stolte C."/>
            <person name="Sykes S."/>
            <person name="Thomson T."/>
            <person name="Walk T."/>
            <person name="White J."/>
            <person name="Yandava C."/>
            <person name="Burger G."/>
            <person name="Gray M.W."/>
            <person name="Holland P.W.H."/>
            <person name="King N."/>
            <person name="Lang F.B.F."/>
            <person name="Roger A.J."/>
            <person name="Ruiz-Trillo I."/>
            <person name="Lander E."/>
            <person name="Nusbaum C."/>
        </authorList>
    </citation>
    <scope>NUCLEOTIDE SEQUENCE [LARGE SCALE GENOMIC DNA]</scope>
    <source>
        <strain evidence="18 19">ATCC 50062</strain>
    </source>
</reference>
<evidence type="ECO:0000256" key="5">
    <source>
        <dbReference type="ARBA" id="ARBA00022723"/>
    </source>
</evidence>
<dbReference type="GO" id="GO:0032807">
    <property type="term" value="C:DNA ligase IV complex"/>
    <property type="evidence" value="ECO:0007669"/>
    <property type="project" value="TreeGrafter"/>
</dbReference>
<dbReference type="CDD" id="cd07968">
    <property type="entry name" value="OBF_DNA_ligase_IV"/>
    <property type="match status" value="1"/>
</dbReference>
<dbReference type="Pfam" id="PF04675">
    <property type="entry name" value="DNA_ligase_A_N"/>
    <property type="match status" value="1"/>
</dbReference>
<evidence type="ECO:0000256" key="7">
    <source>
        <dbReference type="ARBA" id="ARBA00022741"/>
    </source>
</evidence>
<dbReference type="SUPFAM" id="SSF52113">
    <property type="entry name" value="BRCT domain"/>
    <property type="match status" value="2"/>
</dbReference>
<dbReference type="CDD" id="cd07903">
    <property type="entry name" value="Adenylation_DNA_ligase_IV"/>
    <property type="match status" value="1"/>
</dbReference>
<keyword evidence="5" id="KW-0479">Metal-binding</keyword>
<dbReference type="PROSITE" id="PS00333">
    <property type="entry name" value="DNA_LIGASE_A2"/>
    <property type="match status" value="1"/>
</dbReference>
<evidence type="ECO:0000256" key="12">
    <source>
        <dbReference type="ARBA" id="ARBA00023204"/>
    </source>
</evidence>
<dbReference type="Gene3D" id="3.30.470.30">
    <property type="entry name" value="DNA ligase/mRNA capping enzyme"/>
    <property type="match status" value="1"/>
</dbReference>
<dbReference type="Gene3D" id="1.10.3260.10">
    <property type="entry name" value="DNA ligase, ATP-dependent, N-terminal domain"/>
    <property type="match status" value="1"/>
</dbReference>
<evidence type="ECO:0000256" key="1">
    <source>
        <dbReference type="ARBA" id="ARBA00001946"/>
    </source>
</evidence>
<comment type="similarity">
    <text evidence="3">Belongs to the ATP-dependent DNA ligase family.</text>
</comment>
<keyword evidence="9" id="KW-0067">ATP-binding</keyword>
<dbReference type="SUPFAM" id="SSF50249">
    <property type="entry name" value="Nucleic acid-binding proteins"/>
    <property type="match status" value="1"/>
</dbReference>
<keyword evidence="4 18" id="KW-0436">Ligase</keyword>
<dbReference type="OMA" id="EGIMIKH"/>
<dbReference type="InterPro" id="IPR029710">
    <property type="entry name" value="LIG4"/>
</dbReference>
<protein>
    <recommendedName>
        <fullName evidence="15">DNA ligase IV</fullName>
    </recommendedName>
    <alternativeName>
        <fullName evidence="14">Polydeoxyribonucleotide synthase [ATP] 4</fullName>
    </alternativeName>
</protein>
<evidence type="ECO:0000256" key="11">
    <source>
        <dbReference type="ARBA" id="ARBA00023172"/>
    </source>
</evidence>
<evidence type="ECO:0000256" key="10">
    <source>
        <dbReference type="ARBA" id="ARBA00022842"/>
    </source>
</evidence>
<evidence type="ECO:0000259" key="16">
    <source>
        <dbReference type="PROSITE" id="PS50160"/>
    </source>
</evidence>
<comment type="cofactor">
    <cofactor evidence="1">
        <name>Mg(2+)</name>
        <dbReference type="ChEBI" id="CHEBI:18420"/>
    </cofactor>
</comment>
<dbReference type="GO" id="GO:0046872">
    <property type="term" value="F:metal ion binding"/>
    <property type="evidence" value="ECO:0007669"/>
    <property type="project" value="UniProtKB-KW"/>
</dbReference>
<proteinExistence type="inferred from homology"/>
<keyword evidence="13" id="KW-0539">Nucleus</keyword>
<feature type="domain" description="BRCT" evidence="17">
    <location>
        <begin position="873"/>
        <end position="976"/>
    </location>
</feature>
<dbReference type="Pfam" id="PF01068">
    <property type="entry name" value="DNA_ligase_A_M"/>
    <property type="match status" value="1"/>
</dbReference>
<dbReference type="SMART" id="SM00292">
    <property type="entry name" value="BRCT"/>
    <property type="match status" value="2"/>
</dbReference>
<evidence type="ECO:0000256" key="13">
    <source>
        <dbReference type="ARBA" id="ARBA00023242"/>
    </source>
</evidence>
<dbReference type="PANTHER" id="PTHR45997">
    <property type="entry name" value="DNA LIGASE 4"/>
    <property type="match status" value="1"/>
</dbReference>
<feature type="domain" description="BRCT" evidence="17">
    <location>
        <begin position="709"/>
        <end position="804"/>
    </location>
</feature>
<dbReference type="InterPro" id="IPR001357">
    <property type="entry name" value="BRCT_dom"/>
</dbReference>
<dbReference type="InterPro" id="IPR036599">
    <property type="entry name" value="DNA_ligase_N_sf"/>
</dbReference>
<evidence type="ECO:0000313" key="18">
    <source>
        <dbReference type="EMBL" id="KNC52955.1"/>
    </source>
</evidence>
<dbReference type="OrthoDB" id="151490at2759"/>
<dbReference type="GO" id="GO:0006297">
    <property type="term" value="P:nucleotide-excision repair, DNA gap filling"/>
    <property type="evidence" value="ECO:0007669"/>
    <property type="project" value="TreeGrafter"/>
</dbReference>
<dbReference type="GO" id="GO:0003910">
    <property type="term" value="F:DNA ligase (ATP) activity"/>
    <property type="evidence" value="ECO:0007669"/>
    <property type="project" value="InterPro"/>
</dbReference>
<evidence type="ECO:0000256" key="4">
    <source>
        <dbReference type="ARBA" id="ARBA00022598"/>
    </source>
</evidence>
<dbReference type="InterPro" id="IPR016059">
    <property type="entry name" value="DNA_ligase_ATP-dep_CS"/>
</dbReference>
<dbReference type="PANTHER" id="PTHR45997:SF1">
    <property type="entry name" value="DNA LIGASE 4"/>
    <property type="match status" value="1"/>
</dbReference>
<name>A0A0L0DL19_THETB</name>
<keyword evidence="12" id="KW-0234">DNA repair</keyword>
<dbReference type="Gene3D" id="3.40.50.10190">
    <property type="entry name" value="BRCT domain"/>
    <property type="match status" value="2"/>
</dbReference>
<dbReference type="RefSeq" id="XP_013754848.1">
    <property type="nucleotide sequence ID" value="XM_013899394.1"/>
</dbReference>
<dbReference type="eggNOG" id="KOG0966">
    <property type="taxonomic scope" value="Eukaryota"/>
</dbReference>
<dbReference type="GO" id="GO:0005524">
    <property type="term" value="F:ATP binding"/>
    <property type="evidence" value="ECO:0007669"/>
    <property type="project" value="UniProtKB-KW"/>
</dbReference>
<keyword evidence="19" id="KW-1185">Reference proteome</keyword>
<evidence type="ECO:0000256" key="2">
    <source>
        <dbReference type="ARBA" id="ARBA00004123"/>
    </source>
</evidence>
<dbReference type="Pfam" id="PF11411">
    <property type="entry name" value="DNA_ligase_IV"/>
    <property type="match status" value="1"/>
</dbReference>
<dbReference type="EMBL" id="GL349477">
    <property type="protein sequence ID" value="KNC52955.1"/>
    <property type="molecule type" value="Genomic_DNA"/>
</dbReference>
<gene>
    <name evidence="18" type="ORF">AMSG_09125</name>
</gene>
<accession>A0A0L0DL19</accession>
<dbReference type="InterPro" id="IPR044125">
    <property type="entry name" value="Adenylation_DNA_ligase_IV"/>
</dbReference>
<dbReference type="STRING" id="461836.A0A0L0DL19"/>
<organism evidence="18 19">
    <name type="scientific">Thecamonas trahens ATCC 50062</name>
    <dbReference type="NCBI Taxonomy" id="461836"/>
    <lineage>
        <taxon>Eukaryota</taxon>
        <taxon>Apusozoa</taxon>
        <taxon>Apusomonadida</taxon>
        <taxon>Apusomonadidae</taxon>
        <taxon>Thecamonas</taxon>
    </lineage>
</organism>
<dbReference type="InterPro" id="IPR012340">
    <property type="entry name" value="NA-bd_OB-fold"/>
</dbReference>
<evidence type="ECO:0000313" key="19">
    <source>
        <dbReference type="Proteomes" id="UP000054408"/>
    </source>
</evidence>
<dbReference type="Proteomes" id="UP000054408">
    <property type="component" value="Unassembled WGS sequence"/>
</dbReference>
<dbReference type="PROSITE" id="PS50172">
    <property type="entry name" value="BRCT"/>
    <property type="match status" value="2"/>
</dbReference>
<keyword evidence="11" id="KW-0233">DNA recombination</keyword>
<dbReference type="SUPFAM" id="SSF56091">
    <property type="entry name" value="DNA ligase/mRNA capping enzyme, catalytic domain"/>
    <property type="match status" value="1"/>
</dbReference>
<dbReference type="PROSITE" id="PS50160">
    <property type="entry name" value="DNA_LIGASE_A3"/>
    <property type="match status" value="1"/>
</dbReference>
<dbReference type="GO" id="GO:0003677">
    <property type="term" value="F:DNA binding"/>
    <property type="evidence" value="ECO:0007669"/>
    <property type="project" value="InterPro"/>
</dbReference>
<keyword evidence="10" id="KW-0460">Magnesium</keyword>
<dbReference type="InterPro" id="IPR021536">
    <property type="entry name" value="DNA_ligase_IV_dom"/>
</dbReference>
<evidence type="ECO:0000259" key="17">
    <source>
        <dbReference type="PROSITE" id="PS50172"/>
    </source>
</evidence>
<comment type="subcellular location">
    <subcellularLocation>
        <location evidence="2">Nucleus</location>
    </subcellularLocation>
</comment>
<dbReference type="InterPro" id="IPR012308">
    <property type="entry name" value="DNA_ligase_ATP-dep_N"/>
</dbReference>
<dbReference type="GeneID" id="25567651"/>
<evidence type="ECO:0000256" key="8">
    <source>
        <dbReference type="ARBA" id="ARBA00022763"/>
    </source>
</evidence>
<evidence type="ECO:0000256" key="15">
    <source>
        <dbReference type="ARBA" id="ARBA00031942"/>
    </source>
</evidence>
<keyword evidence="7" id="KW-0547">Nucleotide-binding</keyword>
<keyword evidence="8" id="KW-0227">DNA damage</keyword>
<keyword evidence="6" id="KW-0677">Repeat</keyword>
<dbReference type="GO" id="GO:0006303">
    <property type="term" value="P:double-strand break repair via nonhomologous end joining"/>
    <property type="evidence" value="ECO:0007669"/>
    <property type="project" value="TreeGrafter"/>
</dbReference>
<sequence length="982" mass="108656">MASILPTTTSSVAVGASGGDDGETFASKVLFCNACLVFHKLSQTRKTKAKRQQLQALFERWGDTRYFDILRLMLPQMDKERATYGMKEANLGKLYVELLGVDASSAAAQSLIHWRIPTGLGAGADAGDFAEVAERVLRSRCHDKPTLSIKQVNDALDALARAVERSARLEILRSLQRQTTAVEQKWIIRIILKDMKMHVSETTVLKYFHPDALEAYNVCSSLKQVALEFADRNVRPVASSAAAITLFKPIKPMLAVRCNTVEKALEEMGSAPWVIETKYDGERLQVHYSKDRIALFSRSGKDYTREYLASVQPLLEKAIPSSVHTLILDGELVVWNETKQNYSVFGNLKTIARRDLEKKIENDRANGCVDPEQLAALDAMRSSRHSRGPSGNLQADPGDKQSVFYVVFDLLLFNGVSTVNLPLSQRIEILERDVGLVADPKRIEIAPQTIGKSGDDIYDALEEAMANQEEGIMVKSLNSVWKAGDRSHGWLKIKPEYGDRTADDLDVLIVGGYYGTGHRSGLIAKFMLGVIVPPAVPGGKPSVFYSFTKVGTGYSVDTLRNLDAALGDRWIPYSTDSPPPHLILADGFKEKPDVWIPPEKSLIMVVVTPQIIKTEKFKAGYTIRFPRCRAFRHDKPWSSGLSLPELQQQFHVNAGTRIGARLARGRKLDPPFAAEAQEKEDNLEQRKRSWSHAHRPRCLCWYQCGGVTKVGSLFNGLALCVIGGDRNAGVTKAELEKALVEHGASISQNPAVDGSMFAVVARGLVLKVRNIITAHPTSLDVIHYSWITDCVAAGKRLPLEPRYMIHTTPTTAEHFAKRSDIYGDSYADDATTDSLRLAFAQITKQCGRLVEPSEARIAPAALRSLEDRYGLHTRWSTFRAAVVYLDINASPIDPASRLAVTPLDLLDVVIRHHGGTVAPALDNTVTHVVVSRQAPDRIPAIRNQLRQLRPMYLVDDDWITACVEAGTHLDETPYKVVGLGSR</sequence>
<evidence type="ECO:0000256" key="3">
    <source>
        <dbReference type="ARBA" id="ARBA00007572"/>
    </source>
</evidence>
<feature type="domain" description="ATP-dependent DNA ligase family profile" evidence="16">
    <location>
        <begin position="403"/>
        <end position="532"/>
    </location>
</feature>
<dbReference type="SUPFAM" id="SSF117018">
    <property type="entry name" value="ATP-dependent DNA ligase DNA-binding domain"/>
    <property type="match status" value="1"/>
</dbReference>
<dbReference type="InterPro" id="IPR012309">
    <property type="entry name" value="DNA_ligase_ATP-dep_C"/>
</dbReference>
<dbReference type="AlphaFoldDB" id="A0A0L0DL19"/>
<dbReference type="Gene3D" id="2.40.50.140">
    <property type="entry name" value="Nucleic acid-binding proteins"/>
    <property type="match status" value="1"/>
</dbReference>
<evidence type="ECO:0000256" key="9">
    <source>
        <dbReference type="ARBA" id="ARBA00022840"/>
    </source>
</evidence>
<evidence type="ECO:0000256" key="14">
    <source>
        <dbReference type="ARBA" id="ARBA00030676"/>
    </source>
</evidence>